<keyword evidence="2" id="KW-1133">Transmembrane helix</keyword>
<protein>
    <recommendedName>
        <fullName evidence="5">DUF11 domain-containing protein</fullName>
    </recommendedName>
</protein>
<dbReference type="Proteomes" id="UP000178315">
    <property type="component" value="Unassembled WGS sequence"/>
</dbReference>
<dbReference type="AlphaFoldDB" id="A0A1G2A5Y1"/>
<evidence type="ECO:0000313" key="3">
    <source>
        <dbReference type="EMBL" id="OGY72244.1"/>
    </source>
</evidence>
<gene>
    <name evidence="3" type="ORF">A3H61_04510</name>
</gene>
<feature type="region of interest" description="Disordered" evidence="1">
    <location>
        <begin position="1"/>
        <end position="20"/>
    </location>
</feature>
<dbReference type="EMBL" id="MHJU01000040">
    <property type="protein sequence ID" value="OGY72244.1"/>
    <property type="molecule type" value="Genomic_DNA"/>
</dbReference>
<keyword evidence="2" id="KW-0472">Membrane</keyword>
<proteinExistence type="predicted"/>
<reference evidence="3 4" key="1">
    <citation type="journal article" date="2016" name="Nat. Commun.">
        <title>Thousands of microbial genomes shed light on interconnected biogeochemical processes in an aquifer system.</title>
        <authorList>
            <person name="Anantharaman K."/>
            <person name="Brown C.T."/>
            <person name="Hug L.A."/>
            <person name="Sharon I."/>
            <person name="Castelle C.J."/>
            <person name="Probst A.J."/>
            <person name="Thomas B.C."/>
            <person name="Singh A."/>
            <person name="Wilkins M.J."/>
            <person name="Karaoz U."/>
            <person name="Brodie E.L."/>
            <person name="Williams K.H."/>
            <person name="Hubbard S.S."/>
            <person name="Banfield J.F."/>
        </authorList>
    </citation>
    <scope>NUCLEOTIDE SEQUENCE [LARGE SCALE GENOMIC DNA]</scope>
</reference>
<accession>A0A1G2A5Y1</accession>
<name>A0A1G2A5Y1_9BACT</name>
<evidence type="ECO:0008006" key="5">
    <source>
        <dbReference type="Google" id="ProtNLM"/>
    </source>
</evidence>
<evidence type="ECO:0000313" key="4">
    <source>
        <dbReference type="Proteomes" id="UP000178315"/>
    </source>
</evidence>
<keyword evidence="2" id="KW-0812">Transmembrane</keyword>
<evidence type="ECO:0000256" key="1">
    <source>
        <dbReference type="SAM" id="MobiDB-lite"/>
    </source>
</evidence>
<feature type="transmembrane region" description="Helical" evidence="2">
    <location>
        <begin position="57"/>
        <end position="80"/>
    </location>
</feature>
<sequence>MRDVFRKNPLPGPDANQQGRDTATEALMEEWYKNEQEENFASVKGMFRPRRTGSWRAVWIALFIFFIIVGFGVFAVYWIIEGRTIPLQDPAGAESEILEVAFSSPEYADSGDTVSLTLTYTNTGKSHLTDVVAAVIYPDNFIFLESAPIAPENFDKNYWRIPSIPPNVSGKLEITGQLLGVQDEVKQFDAVVMYKAANFHSTFRASALQKIIIRQSVLAVEIFGPENLISNQEVRYVISVLNIAGTALKNVRVRLVYPEELALSSPLPDTVEKVWRTSELLPGEKKEIAIVGVLPGKSGDLKEFKAQAGIERDGKFVLQNQAALVASVIEPIIEIEANFGSSSTVHFGEPFETSIHIGNASTLILDRGILEVTISDPENVIIWDTFKTDPLYRYEVVSEKNDGVKGSRIARFSEIGIIAPADEIYITFSVSLIDVPYDLETNDFYIELTPHFQAGSEGVTALLEVTGTRVRADVVNVGN</sequence>
<evidence type="ECO:0000256" key="2">
    <source>
        <dbReference type="SAM" id="Phobius"/>
    </source>
</evidence>
<comment type="caution">
    <text evidence="3">The sequence shown here is derived from an EMBL/GenBank/DDBJ whole genome shotgun (WGS) entry which is preliminary data.</text>
</comment>
<organism evidence="3 4">
    <name type="scientific">Candidatus Jacksonbacteria bacterium RIFCSPLOWO2_02_FULL_44_20</name>
    <dbReference type="NCBI Taxonomy" id="1798460"/>
    <lineage>
        <taxon>Bacteria</taxon>
        <taxon>Candidatus Jacksoniibacteriota</taxon>
    </lineage>
</organism>